<evidence type="ECO:0000256" key="2">
    <source>
        <dbReference type="SAM" id="SignalP"/>
    </source>
</evidence>
<gene>
    <name evidence="3" type="ORF">TPAB3V08_LOCUS14404</name>
</gene>
<sequence length="84" mass="8765">MFLLTIARLARFTASFDEKGVGGDDDTMDVGGDDDTMDVGGDNHTMDVVGCGQTGDVKGRDQTTVPSPHGVQLPLEEEVGDGPP</sequence>
<organism evidence="3 4">
    <name type="scientific">Timema podura</name>
    <name type="common">Walking stick</name>
    <dbReference type="NCBI Taxonomy" id="61482"/>
    <lineage>
        <taxon>Eukaryota</taxon>
        <taxon>Metazoa</taxon>
        <taxon>Ecdysozoa</taxon>
        <taxon>Arthropoda</taxon>
        <taxon>Hexapoda</taxon>
        <taxon>Insecta</taxon>
        <taxon>Pterygota</taxon>
        <taxon>Neoptera</taxon>
        <taxon>Polyneoptera</taxon>
        <taxon>Phasmatodea</taxon>
        <taxon>Timematodea</taxon>
        <taxon>Timematoidea</taxon>
        <taxon>Timematidae</taxon>
        <taxon>Timema</taxon>
    </lineage>
</organism>
<feature type="compositionally biased region" description="Acidic residues" evidence="1">
    <location>
        <begin position="75"/>
        <end position="84"/>
    </location>
</feature>
<protein>
    <submittedName>
        <fullName evidence="3">Uncharacterized protein</fullName>
    </submittedName>
</protein>
<evidence type="ECO:0000256" key="1">
    <source>
        <dbReference type="SAM" id="MobiDB-lite"/>
    </source>
</evidence>
<feature type="signal peptide" evidence="2">
    <location>
        <begin position="1"/>
        <end position="15"/>
    </location>
</feature>
<dbReference type="Proteomes" id="UP001153148">
    <property type="component" value="Unassembled WGS sequence"/>
</dbReference>
<evidence type="ECO:0000313" key="3">
    <source>
        <dbReference type="EMBL" id="CAG2067461.1"/>
    </source>
</evidence>
<comment type="caution">
    <text evidence="3">The sequence shown here is derived from an EMBL/GenBank/DDBJ whole genome shotgun (WGS) entry which is preliminary data.</text>
</comment>
<proteinExistence type="predicted"/>
<feature type="chain" id="PRO_5046294711" evidence="2">
    <location>
        <begin position="16"/>
        <end position="84"/>
    </location>
</feature>
<name>A0ABN7PPG9_TIMPD</name>
<keyword evidence="4" id="KW-1185">Reference proteome</keyword>
<evidence type="ECO:0000313" key="4">
    <source>
        <dbReference type="Proteomes" id="UP001153148"/>
    </source>
</evidence>
<feature type="region of interest" description="Disordered" evidence="1">
    <location>
        <begin position="17"/>
        <end position="84"/>
    </location>
</feature>
<feature type="compositionally biased region" description="Acidic residues" evidence="1">
    <location>
        <begin position="23"/>
        <end position="37"/>
    </location>
</feature>
<reference evidence="3" key="1">
    <citation type="submission" date="2021-03" db="EMBL/GenBank/DDBJ databases">
        <authorList>
            <person name="Tran Van P."/>
        </authorList>
    </citation>
    <scope>NUCLEOTIDE SEQUENCE</scope>
</reference>
<accession>A0ABN7PPG9</accession>
<keyword evidence="2" id="KW-0732">Signal</keyword>
<dbReference type="EMBL" id="CAJPIN010069323">
    <property type="protein sequence ID" value="CAG2067461.1"/>
    <property type="molecule type" value="Genomic_DNA"/>
</dbReference>